<evidence type="ECO:0000256" key="2">
    <source>
        <dbReference type="ARBA" id="ARBA00022801"/>
    </source>
</evidence>
<dbReference type="SUPFAM" id="SSF88713">
    <property type="entry name" value="Glycoside hydrolase/deacetylase"/>
    <property type="match status" value="1"/>
</dbReference>
<dbReference type="Pfam" id="PF01522">
    <property type="entry name" value="Polysacc_deac_1"/>
    <property type="match status" value="1"/>
</dbReference>
<dbReference type="PROSITE" id="PS51677">
    <property type="entry name" value="NODB"/>
    <property type="match status" value="1"/>
</dbReference>
<feature type="domain" description="NodB homology" evidence="4">
    <location>
        <begin position="301"/>
        <end position="476"/>
    </location>
</feature>
<dbReference type="PANTHER" id="PTHR10587">
    <property type="entry name" value="GLYCOSYL TRANSFERASE-RELATED"/>
    <property type="match status" value="1"/>
</dbReference>
<evidence type="ECO:0000313" key="5">
    <source>
        <dbReference type="EMBL" id="GII93503.1"/>
    </source>
</evidence>
<dbReference type="AlphaFoldDB" id="A0A919RH43"/>
<evidence type="ECO:0000313" key="6">
    <source>
        <dbReference type="Proteomes" id="UP000606172"/>
    </source>
</evidence>
<dbReference type="GO" id="GO:0005975">
    <property type="term" value="P:carbohydrate metabolic process"/>
    <property type="evidence" value="ECO:0007669"/>
    <property type="project" value="InterPro"/>
</dbReference>
<organism evidence="5 6">
    <name type="scientific">Sinosporangium siamense</name>
    <dbReference type="NCBI Taxonomy" id="1367973"/>
    <lineage>
        <taxon>Bacteria</taxon>
        <taxon>Bacillati</taxon>
        <taxon>Actinomycetota</taxon>
        <taxon>Actinomycetes</taxon>
        <taxon>Streptosporangiales</taxon>
        <taxon>Streptosporangiaceae</taxon>
        <taxon>Sinosporangium</taxon>
    </lineage>
</organism>
<accession>A0A919RH43</accession>
<dbReference type="GO" id="GO:0016020">
    <property type="term" value="C:membrane"/>
    <property type="evidence" value="ECO:0007669"/>
    <property type="project" value="TreeGrafter"/>
</dbReference>
<dbReference type="EMBL" id="BOOW01000023">
    <property type="protein sequence ID" value="GII93503.1"/>
    <property type="molecule type" value="Genomic_DNA"/>
</dbReference>
<name>A0A919RH43_9ACTN</name>
<gene>
    <name evidence="5" type="ORF">Ssi02_37340</name>
</gene>
<evidence type="ECO:0000256" key="1">
    <source>
        <dbReference type="ARBA" id="ARBA00022723"/>
    </source>
</evidence>
<dbReference type="GO" id="GO:0016810">
    <property type="term" value="F:hydrolase activity, acting on carbon-nitrogen (but not peptide) bonds"/>
    <property type="evidence" value="ECO:0007669"/>
    <property type="project" value="InterPro"/>
</dbReference>
<keyword evidence="1" id="KW-0479">Metal-binding</keyword>
<sequence length="521" mass="56224">MWLFPAYGGSMRRLLSFGGLALVALSAVAYGATGRSEENASRPVSSDPTLINYVDPAKVPGLTSHTITDETNGRHVHITHPLLKDAPALNERLKAEIARQVGSFTTANPRADRAPYPEFTMDWRVVAQSPSVLGIRLRTGELTQGKWINSQRTLWYDKTTRTPMGSADLLKQGGALGELAKIVRAEGMERKSSRIDGARIVGNPMVFDSFVFNRKGDLVVEFDDYQVSDAVTGRVALAVDHDKIAKLLSATGHRAREARIGQQATHPVPARRDAGQVFSPDGAFPAAKSSRAGSVNCAKAKCVAITFDGPGKYTPEVAGVLKRHDARATFFTAGPSATAHPDMLRRLREEGHLIGNHSWSHRTLSSLPQSKVLDELERTQDSVVAALGQRPTLLRPPYGEVDDNVITVSRNLGLAVVIGDVNTHKLKDADAATVEGFVTENVRNGSVVLLHDTHGPTREALPGMLRALADQGYKFVTVPELYGNAVMEPGKVYLAGPNVTSAAVPPPPGEGHGDKHRHHTE</sequence>
<dbReference type="PANTHER" id="PTHR10587:SF133">
    <property type="entry name" value="CHITIN DEACETYLASE 1-RELATED"/>
    <property type="match status" value="1"/>
</dbReference>
<comment type="caution">
    <text evidence="5">The sequence shown here is derived from an EMBL/GenBank/DDBJ whole genome shotgun (WGS) entry which is preliminary data.</text>
</comment>
<evidence type="ECO:0000259" key="4">
    <source>
        <dbReference type="PROSITE" id="PS51677"/>
    </source>
</evidence>
<feature type="region of interest" description="Disordered" evidence="3">
    <location>
        <begin position="498"/>
        <end position="521"/>
    </location>
</feature>
<dbReference type="Proteomes" id="UP000606172">
    <property type="component" value="Unassembled WGS sequence"/>
</dbReference>
<keyword evidence="6" id="KW-1185">Reference proteome</keyword>
<evidence type="ECO:0000256" key="3">
    <source>
        <dbReference type="SAM" id="MobiDB-lite"/>
    </source>
</evidence>
<dbReference type="Gene3D" id="3.20.20.370">
    <property type="entry name" value="Glycoside hydrolase/deacetylase"/>
    <property type="match status" value="1"/>
</dbReference>
<dbReference type="InterPro" id="IPR011330">
    <property type="entry name" value="Glyco_hydro/deAcase_b/a-brl"/>
</dbReference>
<proteinExistence type="predicted"/>
<reference evidence="5" key="1">
    <citation type="submission" date="2021-01" db="EMBL/GenBank/DDBJ databases">
        <title>Whole genome shotgun sequence of Sinosporangium siamense NBRC 109515.</title>
        <authorList>
            <person name="Komaki H."/>
            <person name="Tamura T."/>
        </authorList>
    </citation>
    <scope>NUCLEOTIDE SEQUENCE</scope>
    <source>
        <strain evidence="5">NBRC 109515</strain>
    </source>
</reference>
<dbReference type="GO" id="GO:0046872">
    <property type="term" value="F:metal ion binding"/>
    <property type="evidence" value="ECO:0007669"/>
    <property type="project" value="UniProtKB-KW"/>
</dbReference>
<dbReference type="CDD" id="cd10917">
    <property type="entry name" value="CE4_NodB_like_6s_7s"/>
    <property type="match status" value="1"/>
</dbReference>
<dbReference type="InterPro" id="IPR002509">
    <property type="entry name" value="NODB_dom"/>
</dbReference>
<keyword evidence="2" id="KW-0378">Hydrolase</keyword>
<dbReference type="InterPro" id="IPR050248">
    <property type="entry name" value="Polysacc_deacetylase_ArnD"/>
</dbReference>
<protein>
    <recommendedName>
        <fullName evidence="4">NodB homology domain-containing protein</fullName>
    </recommendedName>
</protein>